<reference evidence="2" key="1">
    <citation type="submission" date="2023-11" db="EMBL/GenBank/DDBJ databases">
        <title>Genome assemblies of two species of porcelain crab, Petrolisthes cinctipes and Petrolisthes manimaculis (Anomura: Porcellanidae).</title>
        <authorList>
            <person name="Angst P."/>
        </authorList>
    </citation>
    <scope>NUCLEOTIDE SEQUENCE</scope>
    <source>
        <strain evidence="2">PB745_02</strain>
        <tissue evidence="2">Gill</tissue>
    </source>
</reference>
<dbReference type="EMBL" id="JAWZYT010004621">
    <property type="protein sequence ID" value="KAK4293164.1"/>
    <property type="molecule type" value="Genomic_DNA"/>
</dbReference>
<sequence length="128" mass="13984">MRLLSLPLPFHVASPLYPASFLSTSTFTSSPPTNLLLLPFLYHFLRSPLLTFSSSSSSSHISLSTHTNPLPLPLLSSSIPSAPPNSFTPIHTPFLQPPTPPTPPPPHLLPTSLHSYNKYADPYNSRET</sequence>
<evidence type="ECO:0000313" key="3">
    <source>
        <dbReference type="Proteomes" id="UP001292094"/>
    </source>
</evidence>
<protein>
    <submittedName>
        <fullName evidence="2">Uncharacterized protein</fullName>
    </submittedName>
</protein>
<dbReference type="AlphaFoldDB" id="A0AAE1TRY1"/>
<evidence type="ECO:0000256" key="1">
    <source>
        <dbReference type="SAM" id="MobiDB-lite"/>
    </source>
</evidence>
<gene>
    <name evidence="2" type="ORF">Pmani_034118</name>
</gene>
<feature type="compositionally biased region" description="Pro residues" evidence="1">
    <location>
        <begin position="95"/>
        <end position="108"/>
    </location>
</feature>
<keyword evidence="3" id="KW-1185">Reference proteome</keyword>
<comment type="caution">
    <text evidence="2">The sequence shown here is derived from an EMBL/GenBank/DDBJ whole genome shotgun (WGS) entry which is preliminary data.</text>
</comment>
<evidence type="ECO:0000313" key="2">
    <source>
        <dbReference type="EMBL" id="KAK4293164.1"/>
    </source>
</evidence>
<feature type="region of interest" description="Disordered" evidence="1">
    <location>
        <begin position="83"/>
        <end position="128"/>
    </location>
</feature>
<name>A0AAE1TRY1_9EUCA</name>
<organism evidence="2 3">
    <name type="scientific">Petrolisthes manimaculis</name>
    <dbReference type="NCBI Taxonomy" id="1843537"/>
    <lineage>
        <taxon>Eukaryota</taxon>
        <taxon>Metazoa</taxon>
        <taxon>Ecdysozoa</taxon>
        <taxon>Arthropoda</taxon>
        <taxon>Crustacea</taxon>
        <taxon>Multicrustacea</taxon>
        <taxon>Malacostraca</taxon>
        <taxon>Eumalacostraca</taxon>
        <taxon>Eucarida</taxon>
        <taxon>Decapoda</taxon>
        <taxon>Pleocyemata</taxon>
        <taxon>Anomura</taxon>
        <taxon>Galatheoidea</taxon>
        <taxon>Porcellanidae</taxon>
        <taxon>Petrolisthes</taxon>
    </lineage>
</organism>
<accession>A0AAE1TRY1</accession>
<dbReference type="Proteomes" id="UP001292094">
    <property type="component" value="Unassembled WGS sequence"/>
</dbReference>
<proteinExistence type="predicted"/>